<evidence type="ECO:0000259" key="4">
    <source>
        <dbReference type="SMART" id="SM00672"/>
    </source>
</evidence>
<keyword evidence="3" id="KW-0472">Membrane</keyword>
<feature type="transmembrane region" description="Helical" evidence="3">
    <location>
        <begin position="283"/>
        <end position="305"/>
    </location>
</feature>
<evidence type="ECO:0000313" key="5">
    <source>
        <dbReference type="EMBL" id="KAJ5486585.1"/>
    </source>
</evidence>
<dbReference type="InterPro" id="IPR051091">
    <property type="entry name" value="O-Glucosyltr/Glycosyltrsf_90"/>
</dbReference>
<feature type="transmembrane region" description="Helical" evidence="3">
    <location>
        <begin position="358"/>
        <end position="380"/>
    </location>
</feature>
<feature type="transmembrane region" description="Helical" evidence="3">
    <location>
        <begin position="400"/>
        <end position="419"/>
    </location>
</feature>
<dbReference type="InterPro" id="IPR006598">
    <property type="entry name" value="CAP10"/>
</dbReference>
<dbReference type="AlphaFoldDB" id="A0A9X0BWC6"/>
<dbReference type="PANTHER" id="PTHR12203">
    <property type="entry name" value="KDEL LYS-ASP-GLU-LEU CONTAINING - RELATED"/>
    <property type="match status" value="1"/>
</dbReference>
<keyword evidence="6" id="KW-1185">Reference proteome</keyword>
<sequence length="1083" mass="121604">MVAADLPPLIGKTHPSEIQAIKAGHVVTCGSKKPNREIHHNPPVDATLMDQHSGLPLISCQWIKGPPGPGPAFFHVSNTVNLLKIHSSMIQLSSDLGLKLCVGIFLLSSLFLTTSYNTTYAFDRPISTSVLVCFLTGISLLVWSRFVSLGSSPSSPTSKRPAIPLAEQFELPSRASTSSFALGDVETRPRPRFQPWWIKLALLLGLCGLRIESFRQVTRNTECAPAGYAYAIPFVISLYDYWRNHRSRQVDRYVPTQRFEKLPLQVVYSVSRRSFYYLTQSRFRGLIAAAFLSIGGLFASSFSAGTRSTYVCPIVLQSASRLRSYRLFNLFADSVILIGITELCRIGAQFDDARRKRALTFLGTGLLGLSLVWSVISFWVPDSSPELAGQPMLDLEYSRGAFSQSVLVVILALSAWHMLPHFDILGVSIIGGFVIVYFSSLSVLTEQSPFPFISLTHAVLPLAASLTGTLLFLLARVVHDEEPKLYRTNVAIQILFAVLFGISLVFAVSKHRLEDMHPIEFLISNGQIQHHNYVAQAAKSKTLGDAVTEYRRRYNQHPPPGFGEWYRYATSRSSAIIDDFDQIYHDLLPFRALAPEHIRAMTHELATNPFNDLGGIRIRNGTAMVQEGIKPTHAWMVAGAADMMKDFAKYLPDMDLVFNLNDEPRIAVPWEKISMLSRQTEMQEMIPENRVVQTWSTNREEGWAPIEPADQTNVTVFTDGAWRGVFDPYVSAVCPPSSKARSQRIWNRHDICLSCVAPHSMGQFPLDFNLASEICHQPDLAFLHGLLISPASFKVSQELVPVFSQSALTGFNDILFPSPWNYIEKVKYQPTKEHPDPEYGHKKNSLYWLGSTSEGVSRFGEWKGMPRQRFTHLVNNHTNNQVSVLLPADSNENSFRYEIMDGGAPTSDLHLQTAVHLADPIVRCGDCDEQAAELSTAGWADFQAHWSHRFLFDLDGAGFSGRFLPFLHSHSLPLKTGLFRQWFDSRVTSWLHFVPVDIRLHGLWSTLAYFAGVPASASEVNGPNAPKMRMKAHDRQGKWIAEEGRKWANTALRKEDMEIYFFRLLLEWGRLTDDQRDVLGFGH</sequence>
<evidence type="ECO:0000256" key="1">
    <source>
        <dbReference type="ARBA" id="ARBA00010118"/>
    </source>
</evidence>
<feature type="transmembrane region" description="Helical" evidence="3">
    <location>
        <begin position="96"/>
        <end position="114"/>
    </location>
</feature>
<feature type="transmembrane region" description="Helical" evidence="3">
    <location>
        <begin position="424"/>
        <end position="444"/>
    </location>
</feature>
<feature type="transmembrane region" description="Helical" evidence="3">
    <location>
        <begin position="126"/>
        <end position="143"/>
    </location>
</feature>
<dbReference type="GO" id="GO:0016740">
    <property type="term" value="F:transferase activity"/>
    <property type="evidence" value="ECO:0007669"/>
    <property type="project" value="UniProtKB-KW"/>
</dbReference>
<name>A0A9X0BWC6_9EURO</name>
<accession>A0A9X0BWC6</accession>
<feature type="domain" description="Glycosyl transferase CAP10" evidence="4">
    <location>
        <begin position="776"/>
        <end position="1075"/>
    </location>
</feature>
<dbReference type="OrthoDB" id="541052at2759"/>
<dbReference type="SMART" id="SM00672">
    <property type="entry name" value="CAP10"/>
    <property type="match status" value="1"/>
</dbReference>
<keyword evidence="2" id="KW-0808">Transferase</keyword>
<organism evidence="5 6">
    <name type="scientific">Penicillium desertorum</name>
    <dbReference type="NCBI Taxonomy" id="1303715"/>
    <lineage>
        <taxon>Eukaryota</taxon>
        <taxon>Fungi</taxon>
        <taxon>Dikarya</taxon>
        <taxon>Ascomycota</taxon>
        <taxon>Pezizomycotina</taxon>
        <taxon>Eurotiomycetes</taxon>
        <taxon>Eurotiomycetidae</taxon>
        <taxon>Eurotiales</taxon>
        <taxon>Aspergillaceae</taxon>
        <taxon>Penicillium</taxon>
    </lineage>
</organism>
<dbReference type="PANTHER" id="PTHR12203:SF35">
    <property type="entry name" value="PROTEIN O-GLUCOSYLTRANSFERASE 1"/>
    <property type="match status" value="1"/>
</dbReference>
<protein>
    <recommendedName>
        <fullName evidence="4">Glycosyl transferase CAP10 domain-containing protein</fullName>
    </recommendedName>
</protein>
<evidence type="ECO:0000256" key="3">
    <source>
        <dbReference type="SAM" id="Phobius"/>
    </source>
</evidence>
<proteinExistence type="inferred from homology"/>
<reference evidence="5" key="2">
    <citation type="journal article" date="2023" name="IMA Fungus">
        <title>Comparative genomic study of the Penicillium genus elucidates a diverse pangenome and 15 lateral gene transfer events.</title>
        <authorList>
            <person name="Petersen C."/>
            <person name="Sorensen T."/>
            <person name="Nielsen M.R."/>
            <person name="Sondergaard T.E."/>
            <person name="Sorensen J.L."/>
            <person name="Fitzpatrick D.A."/>
            <person name="Frisvad J.C."/>
            <person name="Nielsen K.L."/>
        </authorList>
    </citation>
    <scope>NUCLEOTIDE SEQUENCE</scope>
    <source>
        <strain evidence="5">IBT 17660</strain>
    </source>
</reference>
<keyword evidence="3" id="KW-1133">Transmembrane helix</keyword>
<feature type="transmembrane region" description="Helical" evidence="3">
    <location>
        <begin position="490"/>
        <end position="508"/>
    </location>
</feature>
<gene>
    <name evidence="5" type="ORF">N7530_000885</name>
</gene>
<keyword evidence="3" id="KW-0812">Transmembrane</keyword>
<reference evidence="5" key="1">
    <citation type="submission" date="2022-12" db="EMBL/GenBank/DDBJ databases">
        <authorList>
            <person name="Petersen C."/>
        </authorList>
    </citation>
    <scope>NUCLEOTIDE SEQUENCE</scope>
    <source>
        <strain evidence="5">IBT 17660</strain>
    </source>
</reference>
<dbReference type="Proteomes" id="UP001147760">
    <property type="component" value="Unassembled WGS sequence"/>
</dbReference>
<evidence type="ECO:0000313" key="6">
    <source>
        <dbReference type="Proteomes" id="UP001147760"/>
    </source>
</evidence>
<evidence type="ECO:0000256" key="2">
    <source>
        <dbReference type="ARBA" id="ARBA00022679"/>
    </source>
</evidence>
<feature type="transmembrane region" description="Helical" evidence="3">
    <location>
        <begin position="450"/>
        <end position="478"/>
    </location>
</feature>
<comment type="caution">
    <text evidence="5">The sequence shown here is derived from an EMBL/GenBank/DDBJ whole genome shotgun (WGS) entry which is preliminary data.</text>
</comment>
<comment type="similarity">
    <text evidence="1">Belongs to the glycosyltransferase 90 family.</text>
</comment>
<dbReference type="EMBL" id="JAPWDO010000001">
    <property type="protein sequence ID" value="KAJ5486585.1"/>
    <property type="molecule type" value="Genomic_DNA"/>
</dbReference>